<dbReference type="AlphaFoldDB" id="A0A1H7QAG8"/>
<sequence length="135" mass="15633">MGEMVELEKLPQHLDTLSPRDWDRLFELLPEIERTQDFREYAEIISKTVGVIIDLRINPVFDWMAWKEGEAMATNRDYDYSQLDTITLCKLLAAIIRADRFTDGFLADCFERGVIAKILRALKNKVYSSDASEVV</sequence>
<dbReference type="RefSeq" id="WP_218145416.1">
    <property type="nucleotide sequence ID" value="NZ_FNZR01000005.1"/>
</dbReference>
<evidence type="ECO:0000313" key="2">
    <source>
        <dbReference type="Proteomes" id="UP000198916"/>
    </source>
</evidence>
<organism evidence="1 2">
    <name type="scientific">Parapedobacter koreensis</name>
    <dbReference type="NCBI Taxonomy" id="332977"/>
    <lineage>
        <taxon>Bacteria</taxon>
        <taxon>Pseudomonadati</taxon>
        <taxon>Bacteroidota</taxon>
        <taxon>Sphingobacteriia</taxon>
        <taxon>Sphingobacteriales</taxon>
        <taxon>Sphingobacteriaceae</taxon>
        <taxon>Parapedobacter</taxon>
    </lineage>
</organism>
<protein>
    <submittedName>
        <fullName evidence="1">Uncharacterized protein</fullName>
    </submittedName>
</protein>
<keyword evidence="2" id="KW-1185">Reference proteome</keyword>
<dbReference type="STRING" id="332977.SAMN05421740_105254"/>
<name>A0A1H7QAG8_9SPHI</name>
<accession>A0A1H7QAG8</accession>
<dbReference type="InterPro" id="IPR045425">
    <property type="entry name" value="DUF6508"/>
</dbReference>
<evidence type="ECO:0000313" key="1">
    <source>
        <dbReference type="EMBL" id="SEL44718.1"/>
    </source>
</evidence>
<dbReference type="Proteomes" id="UP000198916">
    <property type="component" value="Unassembled WGS sequence"/>
</dbReference>
<gene>
    <name evidence="1" type="ORF">SAMN05421740_105254</name>
</gene>
<dbReference type="EMBL" id="FNZR01000005">
    <property type="protein sequence ID" value="SEL44718.1"/>
    <property type="molecule type" value="Genomic_DNA"/>
</dbReference>
<dbReference type="Pfam" id="PF20118">
    <property type="entry name" value="DUF6508"/>
    <property type="match status" value="1"/>
</dbReference>
<reference evidence="2" key="1">
    <citation type="submission" date="2016-10" db="EMBL/GenBank/DDBJ databases">
        <authorList>
            <person name="Varghese N."/>
            <person name="Submissions S."/>
        </authorList>
    </citation>
    <scope>NUCLEOTIDE SEQUENCE [LARGE SCALE GENOMIC DNA]</scope>
    <source>
        <strain evidence="2">Jip14</strain>
    </source>
</reference>
<proteinExistence type="predicted"/>